<dbReference type="Proteomes" id="UP000077002">
    <property type="component" value="Unassembled WGS sequence"/>
</dbReference>
<dbReference type="AlphaFoldDB" id="A0A177FGT0"/>
<name>A0A177FGT0_9EURO</name>
<accession>A0A177FGT0</accession>
<dbReference type="RefSeq" id="XP_022515309.1">
    <property type="nucleotide sequence ID" value="XM_022652273.1"/>
</dbReference>
<dbReference type="EMBL" id="LVKK01000010">
    <property type="protein sequence ID" value="OAG43357.1"/>
    <property type="molecule type" value="Genomic_DNA"/>
</dbReference>
<organism evidence="1 2">
    <name type="scientific">Fonsecaea monophora</name>
    <dbReference type="NCBI Taxonomy" id="254056"/>
    <lineage>
        <taxon>Eukaryota</taxon>
        <taxon>Fungi</taxon>
        <taxon>Dikarya</taxon>
        <taxon>Ascomycota</taxon>
        <taxon>Pezizomycotina</taxon>
        <taxon>Eurotiomycetes</taxon>
        <taxon>Chaetothyriomycetidae</taxon>
        <taxon>Chaetothyriales</taxon>
        <taxon>Herpotrichiellaceae</taxon>
        <taxon>Fonsecaea</taxon>
    </lineage>
</organism>
<proteinExistence type="predicted"/>
<evidence type="ECO:0000313" key="2">
    <source>
        <dbReference type="Proteomes" id="UP000077002"/>
    </source>
</evidence>
<reference evidence="1 2" key="1">
    <citation type="submission" date="2016-03" db="EMBL/GenBank/DDBJ databases">
        <title>Draft genome sequence of the Fonsecaea monophora CBS 269.37.</title>
        <authorList>
            <person name="Bombassaro A."/>
            <person name="Vinicius W.A."/>
            <person name="De Hoog S."/>
            <person name="Sun J."/>
            <person name="Souza E.M."/>
            <person name="Raittz R.T."/>
            <person name="Costa F."/>
            <person name="Leao A.C."/>
            <person name="Tadra-Sfeir M.Z."/>
            <person name="Baura V."/>
            <person name="Balsanelli E."/>
            <person name="Pedrosa F.O."/>
            <person name="Moreno L.F."/>
            <person name="Steffens M.B."/>
            <person name="Xi L."/>
            <person name="Bocca A.L."/>
            <person name="Felipe M.S."/>
            <person name="Teixeira M."/>
            <person name="Telles Filho F.Q."/>
            <person name="Azevedo C.M."/>
            <person name="Gomes R."/>
            <person name="Vicente V.A."/>
        </authorList>
    </citation>
    <scope>NUCLEOTIDE SEQUENCE [LARGE SCALE GENOMIC DNA]</scope>
    <source>
        <strain evidence="1 2">CBS 269.37</strain>
    </source>
</reference>
<dbReference type="GeneID" id="34597469"/>
<sequence>MAAITPISPPTARSWKFAGVAMPGLESTNSLAKDTVLGLMDVTIIQDQGTELSPPSDCTAMVHKDVFWQCWSILSLHAEFPCNCQRLWKLCRPSTTRLRLLEVLSLRFSTVVYFYSWWTLPFQSTDPMPLRSNENAGSKRNANLIERSVL</sequence>
<protein>
    <submittedName>
        <fullName evidence="1">Uncharacterized protein</fullName>
    </submittedName>
</protein>
<keyword evidence="2" id="KW-1185">Reference proteome</keyword>
<gene>
    <name evidence="1" type="ORF">AYO21_02294</name>
</gene>
<comment type="caution">
    <text evidence="1">The sequence shown here is derived from an EMBL/GenBank/DDBJ whole genome shotgun (WGS) entry which is preliminary data.</text>
</comment>
<evidence type="ECO:0000313" key="1">
    <source>
        <dbReference type="EMBL" id="OAG43357.1"/>
    </source>
</evidence>